<gene>
    <name evidence="2" type="ORF">ORI27_10270</name>
</gene>
<protein>
    <submittedName>
        <fullName evidence="2">Oxygenase MpaB family protein</fullName>
    </submittedName>
</protein>
<feature type="domain" description="ER-bound oxygenase mpaB/mpaB'/Rubber oxygenase catalytic" evidence="1">
    <location>
        <begin position="23"/>
        <end position="222"/>
    </location>
</feature>
<dbReference type="EMBL" id="JAPJDO010000007">
    <property type="protein sequence ID" value="MCX2937088.1"/>
    <property type="molecule type" value="Genomic_DNA"/>
</dbReference>
<dbReference type="Pfam" id="PF09995">
    <property type="entry name" value="MPAB_Lcp_cat"/>
    <property type="match status" value="1"/>
</dbReference>
<dbReference type="Proteomes" id="UP001300745">
    <property type="component" value="Unassembled WGS sequence"/>
</dbReference>
<proteinExistence type="predicted"/>
<evidence type="ECO:0000313" key="2">
    <source>
        <dbReference type="EMBL" id="MCX2937088.1"/>
    </source>
</evidence>
<dbReference type="PANTHER" id="PTHR36151:SF3">
    <property type="entry name" value="ER-BOUND OXYGENASE MPAB_MPAB'_RUBBER OXYGENASE CATALYTIC DOMAIN-CONTAINING PROTEIN"/>
    <property type="match status" value="1"/>
</dbReference>
<organism evidence="2 3">
    <name type="scientific">Mycobacterium pinniadriaticum</name>
    <dbReference type="NCBI Taxonomy" id="2994102"/>
    <lineage>
        <taxon>Bacteria</taxon>
        <taxon>Bacillati</taxon>
        <taxon>Actinomycetota</taxon>
        <taxon>Actinomycetes</taxon>
        <taxon>Mycobacteriales</taxon>
        <taxon>Mycobacteriaceae</taxon>
        <taxon>Mycobacterium</taxon>
    </lineage>
</organism>
<sequence>MTSVTNPDGLDIGWVLGPGSVTWTVLKDPTTFLVGLLREALLLALHPPFAAAAVDHDSFGDDPVMRFKRVAIYTYAAAYGTKVDAHRVSAMVLRSHARIVGNEPLTQQPYRADSEYELALTQAMLAMSFLAVHEQLYGELPTAKRDQFVLEQKLPGALIGVNPLHLPSSYSELTGFLGQARMRFATGAQARETIGPFAAMPFARGTVIGDLPPAKRRLASWAARAVADMAMLTMNDEERTLLAIDRAARLGSRAAVRRSLRALSAYLRSDNGMAAFGAFLGSGTAGIFHRALEADRAPGRRIRAANFRVPDAMPWFHEPDDLVRNWPGSPGAYVLGQGDIQLVAAPTPEAEAIGL</sequence>
<name>A0ABT3SC67_9MYCO</name>
<accession>A0ABT3SC67</accession>
<evidence type="ECO:0000313" key="3">
    <source>
        <dbReference type="Proteomes" id="UP001300745"/>
    </source>
</evidence>
<dbReference type="InterPro" id="IPR018713">
    <property type="entry name" value="MPAB/Lcp_cat_dom"/>
</dbReference>
<reference evidence="2 3" key="1">
    <citation type="submission" date="2022-11" db="EMBL/GenBank/DDBJ databases">
        <title>Mycobacterium sp. nov.</title>
        <authorList>
            <person name="Papic B."/>
            <person name="Spicic S."/>
            <person name="Duvnjak S."/>
        </authorList>
    </citation>
    <scope>NUCLEOTIDE SEQUENCE [LARGE SCALE GENOMIC DNA]</scope>
    <source>
        <strain evidence="2 3">CVI_P4</strain>
    </source>
</reference>
<dbReference type="PANTHER" id="PTHR36151">
    <property type="entry name" value="BLR2777 PROTEIN"/>
    <property type="match status" value="1"/>
</dbReference>
<comment type="caution">
    <text evidence="2">The sequence shown here is derived from an EMBL/GenBank/DDBJ whole genome shotgun (WGS) entry which is preliminary data.</text>
</comment>
<dbReference type="RefSeq" id="WP_265996678.1">
    <property type="nucleotide sequence ID" value="NZ_JAPJDN010000007.1"/>
</dbReference>
<keyword evidence="3" id="KW-1185">Reference proteome</keyword>
<evidence type="ECO:0000259" key="1">
    <source>
        <dbReference type="Pfam" id="PF09995"/>
    </source>
</evidence>